<dbReference type="AlphaFoldDB" id="A0A850P8G3"/>
<sequence length="62" mass="6687">MTGVMGILLMAGRLPGCFRQSILDPPVSGGMIFISTWTVLPVVSVRTSQAGFIMVVIMGIFW</sequence>
<evidence type="ECO:0000313" key="1">
    <source>
        <dbReference type="EMBL" id="NVN38596.1"/>
    </source>
</evidence>
<proteinExistence type="predicted"/>
<dbReference type="Proteomes" id="UP000522590">
    <property type="component" value="Unassembled WGS sequence"/>
</dbReference>
<protein>
    <submittedName>
        <fullName evidence="1">Uncharacterized protein</fullName>
    </submittedName>
</protein>
<evidence type="ECO:0000313" key="2">
    <source>
        <dbReference type="Proteomes" id="UP000522590"/>
    </source>
</evidence>
<reference evidence="1 2" key="1">
    <citation type="submission" date="2020-06" db="EMBL/GenBank/DDBJ databases">
        <title>Description of novel acetic acid bacteria.</title>
        <authorList>
            <person name="Sombolestani A."/>
        </authorList>
    </citation>
    <scope>NUCLEOTIDE SEQUENCE [LARGE SCALE GENOMIC DNA]</scope>
    <source>
        <strain evidence="1 2">LMG 25</strain>
    </source>
</reference>
<dbReference type="RefSeq" id="WP_176644096.1">
    <property type="nucleotide sequence ID" value="NZ_JABXXS010000082.1"/>
</dbReference>
<accession>A0A850P8G3</accession>
<gene>
    <name evidence="1" type="ORF">HUK81_17110</name>
</gene>
<name>A0A850P8G3_9PROT</name>
<comment type="caution">
    <text evidence="1">The sequence shown here is derived from an EMBL/GenBank/DDBJ whole genome shotgun (WGS) entry which is preliminary data.</text>
</comment>
<organism evidence="1 2">
    <name type="scientific">Komagataeibacter swingsii</name>
    <dbReference type="NCBI Taxonomy" id="215220"/>
    <lineage>
        <taxon>Bacteria</taxon>
        <taxon>Pseudomonadati</taxon>
        <taxon>Pseudomonadota</taxon>
        <taxon>Alphaproteobacteria</taxon>
        <taxon>Acetobacterales</taxon>
        <taxon>Acetobacteraceae</taxon>
        <taxon>Komagataeibacter</taxon>
    </lineage>
</organism>
<dbReference type="EMBL" id="JABXXS010000082">
    <property type="protein sequence ID" value="NVN38596.1"/>
    <property type="molecule type" value="Genomic_DNA"/>
</dbReference>